<dbReference type="AlphaFoldDB" id="W6U122"/>
<dbReference type="OMA" id="HAKPELI"/>
<dbReference type="KEGG" id="egl:EGR_10967"/>
<protein>
    <submittedName>
        <fullName evidence="1">Uncharacterized protein</fullName>
    </submittedName>
</protein>
<gene>
    <name evidence="1" type="ORF">EGR_10967</name>
</gene>
<reference evidence="1 2" key="1">
    <citation type="journal article" date="2013" name="Nat. Genet.">
        <title>The genome of the hydatid tapeworm Echinococcus granulosus.</title>
        <authorList>
            <person name="Zheng H."/>
            <person name="Zhang W."/>
            <person name="Zhang L."/>
            <person name="Zhang Z."/>
            <person name="Li J."/>
            <person name="Lu G."/>
            <person name="Zhu Y."/>
            <person name="Wang Y."/>
            <person name="Huang Y."/>
            <person name="Liu J."/>
            <person name="Kang H."/>
            <person name="Chen J."/>
            <person name="Wang L."/>
            <person name="Chen A."/>
            <person name="Yu S."/>
            <person name="Gao Z."/>
            <person name="Jin L."/>
            <person name="Gu W."/>
            <person name="Wang Z."/>
            <person name="Zhao L."/>
            <person name="Shi B."/>
            <person name="Wen H."/>
            <person name="Lin R."/>
            <person name="Jones M.K."/>
            <person name="Brejova B."/>
            <person name="Vinar T."/>
            <person name="Zhao G."/>
            <person name="McManus D.P."/>
            <person name="Chen Z."/>
            <person name="Zhou Y."/>
            <person name="Wang S."/>
        </authorList>
    </citation>
    <scope>NUCLEOTIDE SEQUENCE [LARGE SCALE GENOMIC DNA]</scope>
</reference>
<dbReference type="OrthoDB" id="2155538at2759"/>
<keyword evidence="2" id="KW-1185">Reference proteome</keyword>
<comment type="caution">
    <text evidence="1">The sequence shown here is derived from an EMBL/GenBank/DDBJ whole genome shotgun (WGS) entry which is preliminary data.</text>
</comment>
<dbReference type="GeneID" id="36346682"/>
<accession>W6U122</accession>
<dbReference type="CDD" id="cd23767">
    <property type="entry name" value="IQCD"/>
    <property type="match status" value="1"/>
</dbReference>
<evidence type="ECO:0000313" key="2">
    <source>
        <dbReference type="Proteomes" id="UP000019149"/>
    </source>
</evidence>
<name>W6U122_ECHGR</name>
<dbReference type="CTD" id="36346682"/>
<organism evidence="1 2">
    <name type="scientific">Echinococcus granulosus</name>
    <name type="common">Hydatid tapeworm</name>
    <dbReference type="NCBI Taxonomy" id="6210"/>
    <lineage>
        <taxon>Eukaryota</taxon>
        <taxon>Metazoa</taxon>
        <taxon>Spiralia</taxon>
        <taxon>Lophotrochozoa</taxon>
        <taxon>Platyhelminthes</taxon>
        <taxon>Cestoda</taxon>
        <taxon>Eucestoda</taxon>
        <taxon>Cyclophyllidea</taxon>
        <taxon>Taeniidae</taxon>
        <taxon>Echinococcus</taxon>
        <taxon>Echinococcus granulosus group</taxon>
    </lineage>
</organism>
<proteinExistence type="predicted"/>
<dbReference type="RefSeq" id="XP_024345367.1">
    <property type="nucleotide sequence ID" value="XM_024500216.1"/>
</dbReference>
<sequence length="79" mass="9635">MHCWAFRTPHSSFNDLDYLTLDLYRNNHAKPELINTVKSLKDIYWVTEYWKSHPQKPFSLIWHLTRTEAATIIQKCWRE</sequence>
<dbReference type="EMBL" id="APAU02000315">
    <property type="protein sequence ID" value="EUB54171.1"/>
    <property type="molecule type" value="Genomic_DNA"/>
</dbReference>
<evidence type="ECO:0000313" key="1">
    <source>
        <dbReference type="EMBL" id="EUB54171.1"/>
    </source>
</evidence>
<dbReference type="Proteomes" id="UP000019149">
    <property type="component" value="Unassembled WGS sequence"/>
</dbReference>